<evidence type="ECO:0000256" key="8">
    <source>
        <dbReference type="RuleBase" id="RU367067"/>
    </source>
</evidence>
<dbReference type="InterPro" id="IPR040203">
    <property type="entry name" value="Sld2"/>
</dbReference>
<evidence type="ECO:0000256" key="1">
    <source>
        <dbReference type="ARBA" id="ARBA00004123"/>
    </source>
</evidence>
<dbReference type="PANTHER" id="PTHR28124">
    <property type="entry name" value="DNA REPLICATION REGULATOR SLD2"/>
    <property type="match status" value="1"/>
</dbReference>
<dbReference type="GO" id="GO:0031261">
    <property type="term" value="C:DNA replication preinitiation complex"/>
    <property type="evidence" value="ECO:0007669"/>
    <property type="project" value="TreeGrafter"/>
</dbReference>
<dbReference type="PANTHER" id="PTHR28124:SF1">
    <property type="entry name" value="DNA REPLICATION REGULATOR SLD2"/>
    <property type="match status" value="1"/>
</dbReference>
<dbReference type="VEuPathDB" id="FungiDB:PV09_03477"/>
<evidence type="ECO:0000256" key="9">
    <source>
        <dbReference type="SAM" id="Coils"/>
    </source>
</evidence>
<comment type="subcellular location">
    <subcellularLocation>
        <location evidence="1 8">Nucleus</location>
    </subcellularLocation>
</comment>
<feature type="compositionally biased region" description="Basic residues" evidence="10">
    <location>
        <begin position="471"/>
        <end position="490"/>
    </location>
</feature>
<evidence type="ECO:0000313" key="11">
    <source>
        <dbReference type="EMBL" id="KIW05606.1"/>
    </source>
</evidence>
<comment type="function">
    <text evidence="7 8">Has a role in the initiation of DNA replication. Required at S-phase checkpoint.</text>
</comment>
<keyword evidence="6 8" id="KW-0131">Cell cycle</keyword>
<dbReference type="InParanoid" id="A0A0D1XS91"/>
<dbReference type="InterPro" id="IPR021110">
    <property type="entry name" value="DNA_rep_checkpnt_protein"/>
</dbReference>
<keyword evidence="5 8" id="KW-0539">Nucleus</keyword>
<dbReference type="Gene3D" id="1.10.10.1460">
    <property type="match status" value="1"/>
</dbReference>
<reference evidence="11 12" key="1">
    <citation type="submission" date="2015-01" db="EMBL/GenBank/DDBJ databases">
        <title>The Genome Sequence of Ochroconis gallopava CBS43764.</title>
        <authorList>
            <consortium name="The Broad Institute Genomics Platform"/>
            <person name="Cuomo C."/>
            <person name="de Hoog S."/>
            <person name="Gorbushina A."/>
            <person name="Stielow B."/>
            <person name="Teixiera M."/>
            <person name="Abouelleil A."/>
            <person name="Chapman S.B."/>
            <person name="Priest M."/>
            <person name="Young S.K."/>
            <person name="Wortman J."/>
            <person name="Nusbaum C."/>
            <person name="Birren B."/>
        </authorList>
    </citation>
    <scope>NUCLEOTIDE SEQUENCE [LARGE SCALE GENOMIC DNA]</scope>
    <source>
        <strain evidence="11 12">CBS 43764</strain>
    </source>
</reference>
<dbReference type="AlphaFoldDB" id="A0A0D1XS91"/>
<feature type="compositionally biased region" description="Polar residues" evidence="10">
    <location>
        <begin position="94"/>
        <end position="113"/>
    </location>
</feature>
<dbReference type="RefSeq" id="XP_016215475.1">
    <property type="nucleotide sequence ID" value="XM_016356682.1"/>
</dbReference>
<dbReference type="Pfam" id="PF11719">
    <property type="entry name" value="Drc1-Sld2"/>
    <property type="match status" value="1"/>
</dbReference>
<dbReference type="GO" id="GO:1902977">
    <property type="term" value="P:mitotic DNA replication preinitiation complex assembly"/>
    <property type="evidence" value="ECO:0007669"/>
    <property type="project" value="TreeGrafter"/>
</dbReference>
<feature type="region of interest" description="Disordered" evidence="10">
    <location>
        <begin position="51"/>
        <end position="133"/>
    </location>
</feature>
<keyword evidence="4 8" id="KW-0235">DNA replication</keyword>
<feature type="compositionally biased region" description="Basic and acidic residues" evidence="10">
    <location>
        <begin position="428"/>
        <end position="466"/>
    </location>
</feature>
<feature type="compositionally biased region" description="Polar residues" evidence="10">
    <location>
        <begin position="231"/>
        <end position="240"/>
    </location>
</feature>
<evidence type="ECO:0000256" key="2">
    <source>
        <dbReference type="ARBA" id="ARBA00007276"/>
    </source>
</evidence>
<keyword evidence="12" id="KW-1185">Reference proteome</keyword>
<evidence type="ECO:0000256" key="7">
    <source>
        <dbReference type="ARBA" id="ARBA00025253"/>
    </source>
</evidence>
<comment type="similarity">
    <text evidence="2 8">Belongs to the SLD2 family.</text>
</comment>
<evidence type="ECO:0000256" key="6">
    <source>
        <dbReference type="ARBA" id="ARBA00023306"/>
    </source>
</evidence>
<sequence>MDVPDREALEARKLHLRHTLKEWEAAFHTQNGRKAGRDDIKADPTIAAHYKEYQKVQDMLSGKQPSTTKQTPRKQKRSRPETSLPESPSKRSKSVLSTPQKQVSTTLKILSSQEHQDEDQNTPAVRRTFLDPTPQKDGIVLGLFDLLPVAQTPSNKNRTVLGELDRNASAVTPSKLLDASLQETACQYEERARGSRTPASTGKRFLLDQFMTPQRKEGRRGTEAGEANRRGLSTPSSTFRQQFSTPAFLRRDNFLMDAIDEAPESPQVAQPWKRRSFGRSLSGMIQDMRREAEKAADEELDLLREMEDEAEGRPRPNKVVDALLRSKKAVMEDCQAVPPTVTGLDRDGFVPSDVEQSGSDDEHGNDGDTQSRPWRKKGVKRQTRRVNMRPVAKKVQPQQSRQPEIERDSDGGEVVGETKLSDEDVPSDLERTFDGENDESKDAKDSSKEPEVTKRGARKTRPDAHANYRALKIKNKNSKAKGRGRFARRR</sequence>
<feature type="coiled-coil region" evidence="9">
    <location>
        <begin position="285"/>
        <end position="313"/>
    </location>
</feature>
<gene>
    <name evidence="11" type="ORF">PV09_03477</name>
</gene>
<evidence type="ECO:0000256" key="3">
    <source>
        <dbReference type="ARBA" id="ARBA00018363"/>
    </source>
</evidence>
<dbReference type="GO" id="GO:0000727">
    <property type="term" value="P:double-strand break repair via break-induced replication"/>
    <property type="evidence" value="ECO:0007669"/>
    <property type="project" value="TreeGrafter"/>
</dbReference>
<feature type="compositionally biased region" description="Basic residues" evidence="10">
    <location>
        <begin position="373"/>
        <end position="387"/>
    </location>
</feature>
<feature type="region of interest" description="Disordered" evidence="10">
    <location>
        <begin position="213"/>
        <end position="240"/>
    </location>
</feature>
<dbReference type="GO" id="GO:0003688">
    <property type="term" value="F:DNA replication origin binding"/>
    <property type="evidence" value="ECO:0007669"/>
    <property type="project" value="TreeGrafter"/>
</dbReference>
<dbReference type="EMBL" id="KN847537">
    <property type="protein sequence ID" value="KIW05606.1"/>
    <property type="molecule type" value="Genomic_DNA"/>
</dbReference>
<dbReference type="GO" id="GO:0006270">
    <property type="term" value="P:DNA replication initiation"/>
    <property type="evidence" value="ECO:0007669"/>
    <property type="project" value="UniProtKB-UniRule"/>
</dbReference>
<evidence type="ECO:0000256" key="4">
    <source>
        <dbReference type="ARBA" id="ARBA00022705"/>
    </source>
</evidence>
<proteinExistence type="inferred from homology"/>
<evidence type="ECO:0000256" key="5">
    <source>
        <dbReference type="ARBA" id="ARBA00023242"/>
    </source>
</evidence>
<evidence type="ECO:0000313" key="12">
    <source>
        <dbReference type="Proteomes" id="UP000053259"/>
    </source>
</evidence>
<dbReference type="GO" id="GO:0003697">
    <property type="term" value="F:single-stranded DNA binding"/>
    <property type="evidence" value="ECO:0007669"/>
    <property type="project" value="TreeGrafter"/>
</dbReference>
<keyword evidence="9" id="KW-0175">Coiled coil</keyword>
<name>A0A0D1XS91_9PEZI</name>
<feature type="compositionally biased region" description="Basic and acidic residues" evidence="10">
    <location>
        <begin position="214"/>
        <end position="229"/>
    </location>
</feature>
<dbReference type="Proteomes" id="UP000053259">
    <property type="component" value="Unassembled WGS sequence"/>
</dbReference>
<organism evidence="11 12">
    <name type="scientific">Verruconis gallopava</name>
    <dbReference type="NCBI Taxonomy" id="253628"/>
    <lineage>
        <taxon>Eukaryota</taxon>
        <taxon>Fungi</taxon>
        <taxon>Dikarya</taxon>
        <taxon>Ascomycota</taxon>
        <taxon>Pezizomycotina</taxon>
        <taxon>Dothideomycetes</taxon>
        <taxon>Pleosporomycetidae</taxon>
        <taxon>Venturiales</taxon>
        <taxon>Sympoventuriaceae</taxon>
        <taxon>Verruconis</taxon>
    </lineage>
</organism>
<dbReference type="GeneID" id="27311450"/>
<protein>
    <recommendedName>
        <fullName evidence="3 8">DNA replication regulator SLD2</fullName>
    </recommendedName>
</protein>
<dbReference type="HOGENOM" id="CLU_033089_0_0_1"/>
<evidence type="ECO:0000256" key="10">
    <source>
        <dbReference type="SAM" id="MobiDB-lite"/>
    </source>
</evidence>
<dbReference type="FunFam" id="1.10.10.1460:FF:000001">
    <property type="entry name" value="DNA replication regulator Sld2"/>
    <property type="match status" value="1"/>
</dbReference>
<feature type="region of interest" description="Disordered" evidence="10">
    <location>
        <begin position="330"/>
        <end position="490"/>
    </location>
</feature>
<accession>A0A0D1XS91</accession>
<dbReference type="OrthoDB" id="8775810at2759"/>